<feature type="compositionally biased region" description="Low complexity" evidence="1">
    <location>
        <begin position="315"/>
        <end position="328"/>
    </location>
</feature>
<accession>A0A642VDE0</accession>
<comment type="caution">
    <text evidence="2">The sequence shown here is derived from an EMBL/GenBank/DDBJ whole genome shotgun (WGS) entry which is preliminary data.</text>
</comment>
<feature type="region of interest" description="Disordered" evidence="1">
    <location>
        <begin position="382"/>
        <end position="409"/>
    </location>
</feature>
<evidence type="ECO:0000313" key="3">
    <source>
        <dbReference type="Proteomes" id="UP000761534"/>
    </source>
</evidence>
<feature type="compositionally biased region" description="Low complexity" evidence="1">
    <location>
        <begin position="274"/>
        <end position="303"/>
    </location>
</feature>
<keyword evidence="3" id="KW-1185">Reference proteome</keyword>
<dbReference type="EMBL" id="SWFS01000036">
    <property type="protein sequence ID" value="KAA8917403.1"/>
    <property type="molecule type" value="Genomic_DNA"/>
</dbReference>
<dbReference type="VEuPathDB" id="FungiDB:TRICI_000426"/>
<sequence>MLSYIQTTMVFTVKSACLNFLVISPIVVNGAPVQVNQRAIHVPSSSRPVLAEPHNGVLVKRADDDDRLLSSDELRKGATSGQDYKGKYTKFADGRKIYYNDFLPKNFEEITKDDEGQKEDTNDNEGSKEDQSGQEGKGFARRPPSEESKGQQGSSKKDDDDDDGPGEFTVDAGFARRPPSEESKGPPASPKKDDDGPGEFNVDEGFARRPPSEENKGEKGSSSDDSTKEPIVDEGFARRPPSEEKDGEQGGTSQQNRSYVEDADGKKTYALPLSAQGSDSTDSSQQQAGADDSSESQSQPDQSAEAKEQNTGANSSPDSSSPQGDSSGNIHQQAAFLMEKTQPDKIPPRFQTSRQQKTYHRMVPQTLNLLRTILETQTLHRTSLQTPSHHQTSHNRILQTLSHPTLRVE</sequence>
<feature type="compositionally biased region" description="Polar residues" evidence="1">
    <location>
        <begin position="382"/>
        <end position="403"/>
    </location>
</feature>
<feature type="region of interest" description="Disordered" evidence="1">
    <location>
        <begin position="109"/>
        <end position="332"/>
    </location>
</feature>
<proteinExistence type="predicted"/>
<dbReference type="Proteomes" id="UP000761534">
    <property type="component" value="Unassembled WGS sequence"/>
</dbReference>
<feature type="compositionally biased region" description="Basic and acidic residues" evidence="1">
    <location>
        <begin position="178"/>
        <end position="195"/>
    </location>
</feature>
<evidence type="ECO:0000313" key="2">
    <source>
        <dbReference type="EMBL" id="KAA8917403.1"/>
    </source>
</evidence>
<dbReference type="AlphaFoldDB" id="A0A642VDE0"/>
<feature type="compositionally biased region" description="Basic and acidic residues" evidence="1">
    <location>
        <begin position="109"/>
        <end position="131"/>
    </location>
</feature>
<reference evidence="2" key="1">
    <citation type="journal article" date="2019" name="G3 (Bethesda)">
        <title>Genome Assemblies of Two Rare Opportunistic Yeast Pathogens: Diutina rugosa (syn. Candida rugosa) and Trichomonascus ciferrii (syn. Candida ciferrii).</title>
        <authorList>
            <person name="Mixao V."/>
            <person name="Saus E."/>
            <person name="Hansen A.P."/>
            <person name="Lass-Florl C."/>
            <person name="Gabaldon T."/>
        </authorList>
    </citation>
    <scope>NUCLEOTIDE SEQUENCE</scope>
    <source>
        <strain evidence="2">CBS 4856</strain>
    </source>
</reference>
<name>A0A642VDE0_9ASCO</name>
<evidence type="ECO:0000256" key="1">
    <source>
        <dbReference type="SAM" id="MobiDB-lite"/>
    </source>
</evidence>
<gene>
    <name evidence="2" type="ORF">TRICI_000426</name>
</gene>
<protein>
    <submittedName>
        <fullName evidence="2">Uncharacterized protein</fullName>
    </submittedName>
</protein>
<organism evidence="2 3">
    <name type="scientific">Trichomonascus ciferrii</name>
    <dbReference type="NCBI Taxonomy" id="44093"/>
    <lineage>
        <taxon>Eukaryota</taxon>
        <taxon>Fungi</taxon>
        <taxon>Dikarya</taxon>
        <taxon>Ascomycota</taxon>
        <taxon>Saccharomycotina</taxon>
        <taxon>Dipodascomycetes</taxon>
        <taxon>Dipodascales</taxon>
        <taxon>Trichomonascaceae</taxon>
        <taxon>Trichomonascus</taxon>
        <taxon>Trichomonascus ciferrii complex</taxon>
    </lineage>
</organism>
<feature type="compositionally biased region" description="Basic and acidic residues" evidence="1">
    <location>
        <begin position="205"/>
        <end position="248"/>
    </location>
</feature>